<organism evidence="3 4">
    <name type="scientific">Tissierella simiarum</name>
    <dbReference type="NCBI Taxonomy" id="2841534"/>
    <lineage>
        <taxon>Bacteria</taxon>
        <taxon>Bacillati</taxon>
        <taxon>Bacillota</taxon>
        <taxon>Tissierellia</taxon>
        <taxon>Tissierellales</taxon>
        <taxon>Tissierellaceae</taxon>
        <taxon>Tissierella</taxon>
    </lineage>
</organism>
<dbReference type="Pfam" id="PF07228">
    <property type="entry name" value="SpoIIE"/>
    <property type="match status" value="1"/>
</dbReference>
<dbReference type="InterPro" id="IPR013656">
    <property type="entry name" value="PAS_4"/>
</dbReference>
<dbReference type="Pfam" id="PF08448">
    <property type="entry name" value="PAS_4"/>
    <property type="match status" value="1"/>
</dbReference>
<reference evidence="3 4" key="1">
    <citation type="submission" date="2021-06" db="EMBL/GenBank/DDBJ databases">
        <authorList>
            <person name="Sun Q."/>
            <person name="Li D."/>
        </authorList>
    </citation>
    <scope>NUCLEOTIDE SEQUENCE [LARGE SCALE GENOMIC DNA]</scope>
    <source>
        <strain evidence="3 4">MSJ-40</strain>
    </source>
</reference>
<dbReference type="PROSITE" id="PS50113">
    <property type="entry name" value="PAC"/>
    <property type="match status" value="1"/>
</dbReference>
<evidence type="ECO:0000256" key="1">
    <source>
        <dbReference type="ARBA" id="ARBA00022801"/>
    </source>
</evidence>
<comment type="caution">
    <text evidence="3">The sequence shown here is derived from an EMBL/GenBank/DDBJ whole genome shotgun (WGS) entry which is preliminary data.</text>
</comment>
<dbReference type="Proteomes" id="UP000749471">
    <property type="component" value="Unassembled WGS sequence"/>
</dbReference>
<dbReference type="RefSeq" id="WP_216520980.1">
    <property type="nucleotide sequence ID" value="NZ_JAHLPM010000013.1"/>
</dbReference>
<feature type="domain" description="PAC" evidence="2">
    <location>
        <begin position="81"/>
        <end position="133"/>
    </location>
</feature>
<gene>
    <name evidence="3" type="ORF">KQI42_14720</name>
</gene>
<dbReference type="PANTHER" id="PTHR43156">
    <property type="entry name" value="STAGE II SPORULATION PROTEIN E-RELATED"/>
    <property type="match status" value="1"/>
</dbReference>
<proteinExistence type="predicted"/>
<dbReference type="SMART" id="SM00331">
    <property type="entry name" value="PP2C_SIG"/>
    <property type="match status" value="1"/>
</dbReference>
<dbReference type="PANTHER" id="PTHR43156:SF2">
    <property type="entry name" value="STAGE II SPORULATION PROTEIN E"/>
    <property type="match status" value="1"/>
</dbReference>
<dbReference type="InterPro" id="IPR000700">
    <property type="entry name" value="PAS-assoc_C"/>
</dbReference>
<evidence type="ECO:0000259" key="2">
    <source>
        <dbReference type="PROSITE" id="PS50113"/>
    </source>
</evidence>
<evidence type="ECO:0000313" key="4">
    <source>
        <dbReference type="Proteomes" id="UP000749471"/>
    </source>
</evidence>
<accession>A0ABS6E8N2</accession>
<name>A0ABS6E8N2_9FIRM</name>
<dbReference type="InterPro" id="IPR001932">
    <property type="entry name" value="PPM-type_phosphatase-like_dom"/>
</dbReference>
<sequence length="374" mass="43146">MLRKEILNLVESKVEEYSMLNYHVLESMADWVRVVNKEGIIIYANKTMKEAVGDNIIGTKCYQVHGKEKPCRFCIAERSMATGEIVQKEEKINGRYFSVKSSPVLNCNGEIFAAVEVFRDVTRERKLELELIEKNKKMSKDLLFAKKIQEKILPSKDTLEKLKVDYLYKPSEMLSGDMFDVFHVDEENIGIYISDVAGHGIAASMMTMFIRQTMRAIKDDILSPSIALSELHRRFSTLNLEVDKYFTIFYGVFNKETYQFKYANAGHNCIPIKYGNDDVELLKVKGYPISLIFNEISYEEKKIQLKKEDKILFYTDGITEAKDKSGKDFGVEGVMEAIYSKNNNILKEIEENIINHSWGEQEDDFALVLMEVIE</sequence>
<protein>
    <submittedName>
        <fullName evidence="3">SpoIIE family protein phosphatase</fullName>
    </submittedName>
</protein>
<dbReference type="EMBL" id="JAHLPM010000013">
    <property type="protein sequence ID" value="MBU5439274.1"/>
    <property type="molecule type" value="Genomic_DNA"/>
</dbReference>
<evidence type="ECO:0000313" key="3">
    <source>
        <dbReference type="EMBL" id="MBU5439274.1"/>
    </source>
</evidence>
<keyword evidence="4" id="KW-1185">Reference proteome</keyword>
<keyword evidence="1" id="KW-0378">Hydrolase</keyword>
<dbReference type="InterPro" id="IPR000014">
    <property type="entry name" value="PAS"/>
</dbReference>
<dbReference type="InterPro" id="IPR052016">
    <property type="entry name" value="Bact_Sigma-Reg"/>
</dbReference>
<dbReference type="NCBIfam" id="TIGR00229">
    <property type="entry name" value="sensory_box"/>
    <property type="match status" value="1"/>
</dbReference>